<evidence type="ECO:0000313" key="3">
    <source>
        <dbReference type="EMBL" id="NMK54822.1"/>
    </source>
</evidence>
<feature type="compositionally biased region" description="Low complexity" evidence="1">
    <location>
        <begin position="61"/>
        <end position="78"/>
    </location>
</feature>
<reference evidence="7 8" key="2">
    <citation type="submission" date="2020-04" db="EMBL/GenBank/DDBJ databases">
        <title>The Epidemiology and Molecular Characteristics of Linezolid-Resistant Staphylococcus capitis in Huashan Hospital, Shanghai.</title>
        <authorList>
            <person name="Ding L."/>
            <person name="Li P."/>
            <person name="Yang Y."/>
            <person name="Lin D."/>
            <person name="Xu X."/>
        </authorList>
    </citation>
    <scope>NUCLEOTIDE SEQUENCE [LARGE SCALE GENOMIC DNA]</scope>
    <source>
        <strain evidence="4 8">12-86</strain>
        <strain evidence="3 7">17-84</strain>
    </source>
</reference>
<dbReference type="RefSeq" id="WP_030058779.1">
    <property type="nucleotide sequence ID" value="NZ_AP014956.1"/>
</dbReference>
<keyword evidence="2" id="KW-0472">Membrane</keyword>
<dbReference type="Proteomes" id="UP000538955">
    <property type="component" value="Unassembled WGS sequence"/>
</dbReference>
<evidence type="ECO:0000313" key="5">
    <source>
        <dbReference type="EMBL" id="TBW76762.1"/>
    </source>
</evidence>
<evidence type="ECO:0000313" key="8">
    <source>
        <dbReference type="Proteomes" id="UP000550736"/>
    </source>
</evidence>
<feature type="transmembrane region" description="Helical" evidence="2">
    <location>
        <begin position="12"/>
        <end position="32"/>
    </location>
</feature>
<dbReference type="EMBL" id="JABBLX010000023">
    <property type="protein sequence ID" value="NMK97946.1"/>
    <property type="molecule type" value="Genomic_DNA"/>
</dbReference>
<dbReference type="PROSITE" id="PS51257">
    <property type="entry name" value="PROKAR_LIPOPROTEIN"/>
    <property type="match status" value="1"/>
</dbReference>
<evidence type="ECO:0008006" key="9">
    <source>
        <dbReference type="Google" id="ProtNLM"/>
    </source>
</evidence>
<dbReference type="AlphaFoldDB" id="A0A7Z7YUW9"/>
<evidence type="ECO:0000256" key="1">
    <source>
        <dbReference type="SAM" id="MobiDB-lite"/>
    </source>
</evidence>
<keyword evidence="7" id="KW-1185">Reference proteome</keyword>
<organism evidence="5 6">
    <name type="scientific">Staphylococcus capitis</name>
    <dbReference type="NCBI Taxonomy" id="29388"/>
    <lineage>
        <taxon>Bacteria</taxon>
        <taxon>Bacillati</taxon>
        <taxon>Bacillota</taxon>
        <taxon>Bacilli</taxon>
        <taxon>Bacillales</taxon>
        <taxon>Staphylococcaceae</taxon>
        <taxon>Staphylococcus</taxon>
    </lineage>
</organism>
<dbReference type="EMBL" id="JABBMI010000069">
    <property type="protein sequence ID" value="NMK54822.1"/>
    <property type="molecule type" value="Genomic_DNA"/>
</dbReference>
<proteinExistence type="predicted"/>
<name>A0A7Z7YUW9_STACP</name>
<evidence type="ECO:0000256" key="2">
    <source>
        <dbReference type="SAM" id="Phobius"/>
    </source>
</evidence>
<sequence>MDKPVKLAVGVYLAIILVVCSCYLAFILIGSLQGKDMSNSVLDSDHSRINNTSRNSDEDVSSTSSHSDSSHSHSFTTSNYKNVNSNNTQNNYHQTPKNANSSYQVY</sequence>
<dbReference type="EMBL" id="SCHC01000002">
    <property type="protein sequence ID" value="TBW76762.1"/>
    <property type="molecule type" value="Genomic_DNA"/>
</dbReference>
<keyword evidence="2" id="KW-0812">Transmembrane</keyword>
<protein>
    <recommendedName>
        <fullName evidence="9">Lipoprotein</fullName>
    </recommendedName>
</protein>
<accession>A0A7Z7YUW9</accession>
<comment type="caution">
    <text evidence="5">The sequence shown here is derived from an EMBL/GenBank/DDBJ whole genome shotgun (WGS) entry which is preliminary data.</text>
</comment>
<reference evidence="5 6" key="1">
    <citation type="journal article" date="2019" name="Sci. Transl. Med.">
        <title>Quorum sensing between bacterial species on the skin protects against epidermal injury in atopic dermatitis.</title>
        <authorList>
            <person name="Williams M.R."/>
        </authorList>
    </citation>
    <scope>NUCLEOTIDE SEQUENCE [LARGE SCALE GENOMIC DNA]</scope>
    <source>
        <strain evidence="5 6">H8</strain>
    </source>
</reference>
<evidence type="ECO:0000313" key="4">
    <source>
        <dbReference type="EMBL" id="NMK97946.1"/>
    </source>
</evidence>
<dbReference type="Proteomes" id="UP000550736">
    <property type="component" value="Unassembled WGS sequence"/>
</dbReference>
<dbReference type="Proteomes" id="UP000291949">
    <property type="component" value="Unassembled WGS sequence"/>
</dbReference>
<feature type="region of interest" description="Disordered" evidence="1">
    <location>
        <begin position="40"/>
        <end position="106"/>
    </location>
</feature>
<gene>
    <name evidence="5" type="ORF">EQ811_07805</name>
    <name evidence="4" type="ORF">HHM13_07555</name>
    <name evidence="3" type="ORF">HHM24_08810</name>
</gene>
<keyword evidence="2" id="KW-1133">Transmembrane helix</keyword>
<feature type="compositionally biased region" description="Polar residues" evidence="1">
    <location>
        <begin position="79"/>
        <end position="106"/>
    </location>
</feature>
<evidence type="ECO:0000313" key="6">
    <source>
        <dbReference type="Proteomes" id="UP000291949"/>
    </source>
</evidence>
<evidence type="ECO:0000313" key="7">
    <source>
        <dbReference type="Proteomes" id="UP000538955"/>
    </source>
</evidence>